<reference evidence="1" key="1">
    <citation type="journal article" date="2018" name="Genome Biol.">
        <title>SKESA: strategic k-mer extension for scrupulous assemblies.</title>
        <authorList>
            <person name="Souvorov A."/>
            <person name="Agarwala R."/>
            <person name="Lipman D.J."/>
        </authorList>
    </citation>
    <scope>NUCLEOTIDE SEQUENCE</scope>
    <source>
        <strain evidence="1">AZ00058701</strain>
    </source>
</reference>
<dbReference type="InterPro" id="IPR043733">
    <property type="entry name" value="DUF5677"/>
</dbReference>
<proteinExistence type="predicted"/>
<protein>
    <submittedName>
        <fullName evidence="1">Uncharacterized protein</fullName>
    </submittedName>
</protein>
<dbReference type="EMBL" id="DACWHX010000001">
    <property type="protein sequence ID" value="HAU1878700.1"/>
    <property type="molecule type" value="Genomic_DNA"/>
</dbReference>
<evidence type="ECO:0000313" key="1">
    <source>
        <dbReference type="EMBL" id="HAU1878700.1"/>
    </source>
</evidence>
<organism evidence="1 2">
    <name type="scientific">Legionella pneumophila</name>
    <dbReference type="NCBI Taxonomy" id="446"/>
    <lineage>
        <taxon>Bacteria</taxon>
        <taxon>Pseudomonadati</taxon>
        <taxon>Pseudomonadota</taxon>
        <taxon>Gammaproteobacteria</taxon>
        <taxon>Legionellales</taxon>
        <taxon>Legionellaceae</taxon>
        <taxon>Legionella</taxon>
    </lineage>
</organism>
<dbReference type="Proteomes" id="UP000866496">
    <property type="component" value="Unassembled WGS sequence"/>
</dbReference>
<comment type="caution">
    <text evidence="1">The sequence shown here is derived from an EMBL/GenBank/DDBJ whole genome shotgun (WGS) entry which is preliminary data.</text>
</comment>
<evidence type="ECO:0000313" key="2">
    <source>
        <dbReference type="Proteomes" id="UP000866496"/>
    </source>
</evidence>
<accession>A0AAN5PCZ6</accession>
<reference evidence="1" key="2">
    <citation type="submission" date="2019-10" db="EMBL/GenBank/DDBJ databases">
        <authorList>
            <consortium name="NCBI Pathogen Detection Project"/>
        </authorList>
    </citation>
    <scope>NUCLEOTIDE SEQUENCE</scope>
    <source>
        <strain evidence="1">AZ00058701</strain>
    </source>
</reference>
<name>A0AAN5PCZ6_LEGPN</name>
<sequence length="244" mass="28441">MFMSYYESKNNFESFVAKCIHTSRAFANIPSKSQQHFYSSVLFTKMCVTAKTLLSVLPDREDGHWDYASAASLTRNIIECYLIFYYLCIDKISKSEWGCRWNIFNLHDCKARISLYEKLGIKNGIDKFQETVKDLENRLNKNKYFLSLPDKQQKEFLKGKKPLMVSQDDLVVKMGLNKNTFRGLYEFLSSQAHSFPLSFYKMKDDGRGRGVHCEVEENHTKVVIGYCIVFLEQAEKDMNVLFAQ</sequence>
<dbReference type="AlphaFoldDB" id="A0AAN5PCZ6"/>
<gene>
    <name evidence="1" type="ORF">JBJ86_00335</name>
</gene>
<dbReference type="Pfam" id="PF18928">
    <property type="entry name" value="DUF5677"/>
    <property type="match status" value="1"/>
</dbReference>